<dbReference type="Pfam" id="PF10152">
    <property type="entry name" value="CCDC53"/>
    <property type="match status" value="1"/>
</dbReference>
<dbReference type="AlphaFoldDB" id="A0A8R1I1A9"/>
<evidence type="ECO:0000256" key="3">
    <source>
        <dbReference type="SAM" id="MobiDB-lite"/>
    </source>
</evidence>
<feature type="coiled-coil region" evidence="2">
    <location>
        <begin position="9"/>
        <end position="43"/>
    </location>
</feature>
<reference evidence="4" key="2">
    <citation type="submission" date="2022-06" db="UniProtKB">
        <authorList>
            <consortium name="EnsemblMetazoa"/>
        </authorList>
    </citation>
    <scope>IDENTIFICATION</scope>
    <source>
        <strain evidence="4">DF5081</strain>
    </source>
</reference>
<dbReference type="GO" id="GO:0030041">
    <property type="term" value="P:actin filament polymerization"/>
    <property type="evidence" value="ECO:0007669"/>
    <property type="project" value="TreeGrafter"/>
</dbReference>
<evidence type="ECO:0000256" key="1">
    <source>
        <dbReference type="ARBA" id="ARBA00006290"/>
    </source>
</evidence>
<evidence type="ECO:0000256" key="2">
    <source>
        <dbReference type="SAM" id="Coils"/>
    </source>
</evidence>
<keyword evidence="5" id="KW-1185">Reference proteome</keyword>
<evidence type="ECO:0000313" key="4">
    <source>
        <dbReference type="EnsemblMetazoa" id="CJA14176.1"/>
    </source>
</evidence>
<evidence type="ECO:0000313" key="5">
    <source>
        <dbReference type="Proteomes" id="UP000005237"/>
    </source>
</evidence>
<dbReference type="EnsemblMetazoa" id="CJA14176.1">
    <property type="protein sequence ID" value="CJA14176.1"/>
    <property type="gene ID" value="WBGene00133380"/>
</dbReference>
<feature type="region of interest" description="Disordered" evidence="3">
    <location>
        <begin position="122"/>
        <end position="152"/>
    </location>
</feature>
<dbReference type="OMA" id="FGNKMED"/>
<sequence length="152" mass="16780">MVEFLNNFGNDMEEVLERAEHSLEVAERKLFLMEAKLADVKLEDVEVVASVQTTSKVTEEIVVVAETSEPKRSESPVTQECAPSQTILIKNDAAYSKYFKMLKMGVPEAGVVQKMAAEGVDPSILQRGDEPSRLQIEYDSSGESISSFSDSD</sequence>
<dbReference type="PANTHER" id="PTHR13015:SF0">
    <property type="entry name" value="WASH COMPLEX SUBUNIT 3"/>
    <property type="match status" value="1"/>
</dbReference>
<accession>A0A8R1I1A9</accession>
<comment type="similarity">
    <text evidence="1">Belongs to the CCDC53 family.</text>
</comment>
<organism evidence="4 5">
    <name type="scientific">Caenorhabditis japonica</name>
    <dbReference type="NCBI Taxonomy" id="281687"/>
    <lineage>
        <taxon>Eukaryota</taxon>
        <taxon>Metazoa</taxon>
        <taxon>Ecdysozoa</taxon>
        <taxon>Nematoda</taxon>
        <taxon>Chromadorea</taxon>
        <taxon>Rhabditida</taxon>
        <taxon>Rhabditina</taxon>
        <taxon>Rhabditomorpha</taxon>
        <taxon>Rhabditoidea</taxon>
        <taxon>Rhabditidae</taxon>
        <taxon>Peloderinae</taxon>
        <taxon>Caenorhabditis</taxon>
    </lineage>
</organism>
<feature type="compositionally biased region" description="Low complexity" evidence="3">
    <location>
        <begin position="139"/>
        <end position="152"/>
    </location>
</feature>
<proteinExistence type="inferred from homology"/>
<dbReference type="GO" id="GO:0071203">
    <property type="term" value="C:WASH complex"/>
    <property type="evidence" value="ECO:0007669"/>
    <property type="project" value="InterPro"/>
</dbReference>
<dbReference type="GO" id="GO:0006887">
    <property type="term" value="P:exocytosis"/>
    <property type="evidence" value="ECO:0007669"/>
    <property type="project" value="TreeGrafter"/>
</dbReference>
<protein>
    <submittedName>
        <fullName evidence="4">Uncharacterized protein</fullName>
    </submittedName>
</protein>
<dbReference type="InterPro" id="IPR019309">
    <property type="entry name" value="WASHC3"/>
</dbReference>
<name>A0A8R1I1A9_CAEJA</name>
<dbReference type="PANTHER" id="PTHR13015">
    <property type="entry name" value="PROTEIN AD-016-RELATED"/>
    <property type="match status" value="1"/>
</dbReference>
<reference evidence="5" key="1">
    <citation type="submission" date="2010-08" db="EMBL/GenBank/DDBJ databases">
        <authorList>
            <consortium name="Caenorhabditis japonica Sequencing Consortium"/>
            <person name="Wilson R.K."/>
        </authorList>
    </citation>
    <scope>NUCLEOTIDE SEQUENCE [LARGE SCALE GENOMIC DNA]</scope>
    <source>
        <strain evidence="5">DF5081</strain>
    </source>
</reference>
<keyword evidence="2" id="KW-0175">Coiled coil</keyword>
<dbReference type="Proteomes" id="UP000005237">
    <property type="component" value="Unassembled WGS sequence"/>
</dbReference>